<reference evidence="2" key="2">
    <citation type="submission" date="2018-03" db="EMBL/GenBank/DDBJ databases">
        <authorList>
            <person name="Keele B.F."/>
        </authorList>
    </citation>
    <scope>NUCLEOTIDE SEQUENCE</scope>
    <source>
        <strain evidence="2">SNUC 4143</strain>
    </source>
</reference>
<protein>
    <submittedName>
        <fullName evidence="2">Competence protein ComG</fullName>
    </submittedName>
</protein>
<proteinExistence type="predicted"/>
<reference evidence="3" key="3">
    <citation type="submission" date="2018-03" db="EMBL/GenBank/DDBJ databases">
        <authorList>
            <person name="Naushad S."/>
        </authorList>
    </citation>
    <scope>NUCLEOTIDE SEQUENCE</scope>
    <source>
        <strain evidence="3">SNUC 1409</strain>
    </source>
</reference>
<dbReference type="Proteomes" id="UP000243350">
    <property type="component" value="Unassembled WGS sequence"/>
</dbReference>
<comment type="caution">
    <text evidence="2">The sequence shown here is derived from an EMBL/GenBank/DDBJ whole genome shotgun (WGS) entry which is preliminary data.</text>
</comment>
<dbReference type="AlphaFoldDB" id="A0A2K4DGW9"/>
<keyword evidence="1" id="KW-0812">Transmembrane</keyword>
<evidence type="ECO:0000313" key="5">
    <source>
        <dbReference type="Proteomes" id="UP000243350"/>
    </source>
</evidence>
<name>A0A2K4DGW9_9STAP</name>
<organism evidence="2 5">
    <name type="scientific">Staphylococcus devriesei</name>
    <dbReference type="NCBI Taxonomy" id="586733"/>
    <lineage>
        <taxon>Bacteria</taxon>
        <taxon>Bacillati</taxon>
        <taxon>Bacillota</taxon>
        <taxon>Bacilli</taxon>
        <taxon>Bacillales</taxon>
        <taxon>Staphylococcaceae</taxon>
        <taxon>Staphylococcus</taxon>
    </lineage>
</organism>
<evidence type="ECO:0000313" key="3">
    <source>
        <dbReference type="EMBL" id="PTF15469.1"/>
    </source>
</evidence>
<evidence type="ECO:0000313" key="4">
    <source>
        <dbReference type="Proteomes" id="UP000242088"/>
    </source>
</evidence>
<keyword evidence="1" id="KW-1133">Transmembrane helix</keyword>
<evidence type="ECO:0000313" key="2">
    <source>
        <dbReference type="EMBL" id="PTF12252.1"/>
    </source>
</evidence>
<sequence>MTLNFLKTLYVTMICLLTKKFALSTKLKAFTFIEMALSLLITIIILTLLPNIIKLTNFYFHEAYENNRTEYSFFQADLSHIVNNSHTTLKLENHNSIIVQTKNERNYIKFKNNKLIYENEGRENITLLNNVITAKFHNTNSKVIVINLKIGDANQYYEKTLYI</sequence>
<feature type="transmembrane region" description="Helical" evidence="1">
    <location>
        <begin position="29"/>
        <end position="49"/>
    </location>
</feature>
<dbReference type="Proteomes" id="UP000242088">
    <property type="component" value="Unassembled WGS sequence"/>
</dbReference>
<keyword evidence="1" id="KW-0472">Membrane</keyword>
<dbReference type="EMBL" id="PYZH01000075">
    <property type="protein sequence ID" value="PTF12252.1"/>
    <property type="molecule type" value="Genomic_DNA"/>
</dbReference>
<evidence type="ECO:0000256" key="1">
    <source>
        <dbReference type="SAM" id="Phobius"/>
    </source>
</evidence>
<dbReference type="EMBL" id="PYZI01000001">
    <property type="protein sequence ID" value="PTF15469.1"/>
    <property type="molecule type" value="Genomic_DNA"/>
</dbReference>
<reference evidence="4 5" key="1">
    <citation type="journal article" date="2016" name="Front. Microbiol.">
        <title>Comprehensive Phylogenetic Analysis of Bovine Non-aureus Staphylococci Species Based on Whole-Genome Sequencing.</title>
        <authorList>
            <person name="Naushad S."/>
            <person name="Barkema H.W."/>
            <person name="Luby C."/>
            <person name="Condas L.A."/>
            <person name="Nobrega D.B."/>
            <person name="Carson D.A."/>
            <person name="De Buck J."/>
        </authorList>
    </citation>
    <scope>NUCLEOTIDE SEQUENCE [LARGE SCALE GENOMIC DNA]</scope>
    <source>
        <strain evidence="3 4">SNUC 1409</strain>
        <strain evidence="2 5">SNUC 4143</strain>
    </source>
</reference>
<gene>
    <name evidence="3" type="ORF">BUY47_01450</name>
    <name evidence="2" type="ORF">BUY48_09750</name>
</gene>
<accession>A0A2K4DGW9</accession>
<keyword evidence="4" id="KW-1185">Reference proteome</keyword>